<protein>
    <recommendedName>
        <fullName evidence="1">CHAT domain-containing protein</fullName>
    </recommendedName>
</protein>
<name>A0A7Z1AWR8_9PSEU</name>
<dbReference type="Proteomes" id="UP000185696">
    <property type="component" value="Unassembled WGS sequence"/>
</dbReference>
<proteinExistence type="predicted"/>
<gene>
    <name evidence="2" type="ORF">BLA60_21575</name>
</gene>
<feature type="domain" description="CHAT" evidence="1">
    <location>
        <begin position="586"/>
        <end position="896"/>
    </location>
</feature>
<sequence length="896" mass="95541">MTSPEDAEDAVARCQALIVRALTEDHGHRVVEEFVGQLDRLPADHPHRGRLAGALVMVLEQHRDADMATDYLRHLADLLAVADTGPPPTTRWERVRAAAGPKATLYAGMIGQSLDPDAITDQVAALTSAFGDNPRFAKLTELTTGLLHGMTEGNLSALSEASATLPALLDEVLGDAPEVGAIKEQFAAMSDMFLANQRNDPASVQSALSRLTEVTGTLPEGHIMRAGIADSVRQASTLWQLVNGEGERLTEERIAELAASAARPDAPAADRVMAYLTLAGAFHSEGVGSDPDRIDQGVACARSALELTTSGEPLHNFCLFSVAVGLYLRSEAAGTTEGLDEAVTLLEAALKELGGPEHPHWTQVNDLLANVRLRSGEQRVSGEVGLVAQRGYAWRVLRESDTRSAREAVRDAAESAISVARQCLGVSEVTAALRALDTGRGLMLFAATELPRFPAMLRAAGHDDLADRWEADGAAGSSVRRKALGVLAELPGADLMFDPPSLAEIRTALGSLDADALVYLVPADPPQPGLAVIAPADGPPAWLPLPALTLTGDVEVERYLSALVDRSRDLAPPAPLTPLTDSLDALCDWAWRVAVGPLLERYFPVGEREPRIVLVPMGDLARIPWAAARRADGRYAIELAEFSYAVSARLLCENAAWSPVATSATGLIVGDPDTAGAASDLVGARTEAHALRRGFYQGARYVGRRPNGSVSPSGAGTSAQVRQWLTDTGPAAGGLLHLACHGRYEAERAHLLLAPETEGGPASTVSAEEIVALLAEADRRRIGLAVLAACHTGRSVYGYDEAYSLGTALLAGRVRSVLSTQWSIPDRETSALMYMFHHYRVEERLPVRRSLLLAQRWLLDSDRRAPAGMPAALLASVPRREPAPVYAWAGFVHYGQ</sequence>
<dbReference type="InterPro" id="IPR024983">
    <property type="entry name" value="CHAT_dom"/>
</dbReference>
<keyword evidence="3" id="KW-1185">Reference proteome</keyword>
<organism evidence="2 3">
    <name type="scientific">Actinophytocola xinjiangensis</name>
    <dbReference type="NCBI Taxonomy" id="485602"/>
    <lineage>
        <taxon>Bacteria</taxon>
        <taxon>Bacillati</taxon>
        <taxon>Actinomycetota</taxon>
        <taxon>Actinomycetes</taxon>
        <taxon>Pseudonocardiales</taxon>
        <taxon>Pseudonocardiaceae</taxon>
    </lineage>
</organism>
<comment type="caution">
    <text evidence="2">The sequence shown here is derived from an EMBL/GenBank/DDBJ whole genome shotgun (WGS) entry which is preliminary data.</text>
</comment>
<evidence type="ECO:0000313" key="3">
    <source>
        <dbReference type="Proteomes" id="UP000185696"/>
    </source>
</evidence>
<dbReference type="RefSeq" id="WP_075134754.1">
    <property type="nucleotide sequence ID" value="NZ_MSIF01000010.1"/>
</dbReference>
<dbReference type="AlphaFoldDB" id="A0A7Z1AWR8"/>
<evidence type="ECO:0000259" key="1">
    <source>
        <dbReference type="Pfam" id="PF12770"/>
    </source>
</evidence>
<reference evidence="2 3" key="1">
    <citation type="submission" date="2016-12" db="EMBL/GenBank/DDBJ databases">
        <title>The draft genome sequence of Actinophytocola xinjiangensis.</title>
        <authorList>
            <person name="Wang W."/>
            <person name="Yuan L."/>
        </authorList>
    </citation>
    <scope>NUCLEOTIDE SEQUENCE [LARGE SCALE GENOMIC DNA]</scope>
    <source>
        <strain evidence="2 3">CGMCC 4.4663</strain>
    </source>
</reference>
<dbReference type="EMBL" id="MSIF01000010">
    <property type="protein sequence ID" value="OLF09164.1"/>
    <property type="molecule type" value="Genomic_DNA"/>
</dbReference>
<accession>A0A7Z1AWR8</accession>
<dbReference type="Pfam" id="PF12770">
    <property type="entry name" value="CHAT"/>
    <property type="match status" value="1"/>
</dbReference>
<dbReference type="OrthoDB" id="4149784at2"/>
<evidence type="ECO:0000313" key="2">
    <source>
        <dbReference type="EMBL" id="OLF09164.1"/>
    </source>
</evidence>